<name>A0AAW0IVD3_MYOGA</name>
<evidence type="ECO:0000313" key="2">
    <source>
        <dbReference type="Proteomes" id="UP001488838"/>
    </source>
</evidence>
<organism evidence="1 2">
    <name type="scientific">Myodes glareolus</name>
    <name type="common">Bank vole</name>
    <name type="synonym">Clethrionomys glareolus</name>
    <dbReference type="NCBI Taxonomy" id="447135"/>
    <lineage>
        <taxon>Eukaryota</taxon>
        <taxon>Metazoa</taxon>
        <taxon>Chordata</taxon>
        <taxon>Craniata</taxon>
        <taxon>Vertebrata</taxon>
        <taxon>Euteleostomi</taxon>
        <taxon>Mammalia</taxon>
        <taxon>Eutheria</taxon>
        <taxon>Euarchontoglires</taxon>
        <taxon>Glires</taxon>
        <taxon>Rodentia</taxon>
        <taxon>Myomorpha</taxon>
        <taxon>Muroidea</taxon>
        <taxon>Cricetidae</taxon>
        <taxon>Arvicolinae</taxon>
        <taxon>Myodes</taxon>
    </lineage>
</organism>
<dbReference type="Proteomes" id="UP001488838">
    <property type="component" value="Unassembled WGS sequence"/>
</dbReference>
<proteinExistence type="predicted"/>
<dbReference type="PANTHER" id="PTHR34829:SF2">
    <property type="entry name" value="SECRETOGLOBIN FAMILY 3A MEMBER 2"/>
    <property type="match status" value="1"/>
</dbReference>
<sequence>MKLASIFLLVTIGICGYSATAFLINSVPLPVPVDNLIPLFDPLKMLLKTLGISVEHLVQGLKKCVDELGPEASESVKKLLFLLRKRANSMLTGTDRVSVVHREVGFGSRRQLTGVEEREAYCLLWLPLLLIRGSLQK</sequence>
<protein>
    <recommendedName>
        <fullName evidence="3">Secretoglobin family 3A member 2</fullName>
    </recommendedName>
</protein>
<evidence type="ECO:0008006" key="3">
    <source>
        <dbReference type="Google" id="ProtNLM"/>
    </source>
</evidence>
<dbReference type="EMBL" id="JBBHLL010000089">
    <property type="protein sequence ID" value="KAK7818171.1"/>
    <property type="molecule type" value="Genomic_DNA"/>
</dbReference>
<dbReference type="InterPro" id="IPR040301">
    <property type="entry name" value="Secretoglobin_3A"/>
</dbReference>
<accession>A0AAW0IVD3</accession>
<comment type="caution">
    <text evidence="1">The sequence shown here is derived from an EMBL/GenBank/DDBJ whole genome shotgun (WGS) entry which is preliminary data.</text>
</comment>
<gene>
    <name evidence="1" type="ORF">U0070_009559</name>
</gene>
<reference evidence="1 2" key="1">
    <citation type="journal article" date="2023" name="bioRxiv">
        <title>Conserved and derived expression patterns and positive selection on dental genes reveal complex evolutionary context of ever-growing rodent molars.</title>
        <authorList>
            <person name="Calamari Z.T."/>
            <person name="Song A."/>
            <person name="Cohen E."/>
            <person name="Akter M."/>
            <person name="Roy R.D."/>
            <person name="Hallikas O."/>
            <person name="Christensen M.M."/>
            <person name="Li P."/>
            <person name="Marangoni P."/>
            <person name="Jernvall J."/>
            <person name="Klein O.D."/>
        </authorList>
    </citation>
    <scope>NUCLEOTIDE SEQUENCE [LARGE SCALE GENOMIC DNA]</scope>
    <source>
        <strain evidence="1">V071</strain>
    </source>
</reference>
<keyword evidence="2" id="KW-1185">Reference proteome</keyword>
<dbReference type="PANTHER" id="PTHR34829">
    <property type="entry name" value="SECRETOGLOBIN FAMILY 3A MEMBER 2"/>
    <property type="match status" value="1"/>
</dbReference>
<dbReference type="GO" id="GO:0005615">
    <property type="term" value="C:extracellular space"/>
    <property type="evidence" value="ECO:0007669"/>
    <property type="project" value="InterPro"/>
</dbReference>
<dbReference type="AlphaFoldDB" id="A0AAW0IVD3"/>
<dbReference type="Pfam" id="PF20490">
    <property type="entry name" value="SCGB3A"/>
    <property type="match status" value="1"/>
</dbReference>
<evidence type="ECO:0000313" key="1">
    <source>
        <dbReference type="EMBL" id="KAK7818171.1"/>
    </source>
</evidence>